<dbReference type="GO" id="GO:0043531">
    <property type="term" value="F:ADP binding"/>
    <property type="evidence" value="ECO:0007669"/>
    <property type="project" value="InterPro"/>
</dbReference>
<dbReference type="Proteomes" id="UP001237642">
    <property type="component" value="Unassembled WGS sequence"/>
</dbReference>
<dbReference type="SUPFAM" id="SSF52540">
    <property type="entry name" value="P-loop containing nucleoside triphosphate hydrolases"/>
    <property type="match status" value="1"/>
</dbReference>
<evidence type="ECO:0000259" key="1">
    <source>
        <dbReference type="Pfam" id="PF00931"/>
    </source>
</evidence>
<organism evidence="2 3">
    <name type="scientific">Heracleum sosnowskyi</name>
    <dbReference type="NCBI Taxonomy" id="360622"/>
    <lineage>
        <taxon>Eukaryota</taxon>
        <taxon>Viridiplantae</taxon>
        <taxon>Streptophyta</taxon>
        <taxon>Embryophyta</taxon>
        <taxon>Tracheophyta</taxon>
        <taxon>Spermatophyta</taxon>
        <taxon>Magnoliopsida</taxon>
        <taxon>eudicotyledons</taxon>
        <taxon>Gunneridae</taxon>
        <taxon>Pentapetalae</taxon>
        <taxon>asterids</taxon>
        <taxon>campanulids</taxon>
        <taxon>Apiales</taxon>
        <taxon>Apiaceae</taxon>
        <taxon>Apioideae</taxon>
        <taxon>apioid superclade</taxon>
        <taxon>Tordylieae</taxon>
        <taxon>Tordyliinae</taxon>
        <taxon>Heracleum</taxon>
    </lineage>
</organism>
<dbReference type="InterPro" id="IPR027417">
    <property type="entry name" value="P-loop_NTPase"/>
</dbReference>
<name>A0AAD8IFP0_9APIA</name>
<dbReference type="Pfam" id="PF00931">
    <property type="entry name" value="NB-ARC"/>
    <property type="match status" value="1"/>
</dbReference>
<keyword evidence="3" id="KW-1185">Reference proteome</keyword>
<proteinExistence type="predicted"/>
<reference evidence="2" key="1">
    <citation type="submission" date="2023-02" db="EMBL/GenBank/DDBJ databases">
        <title>Genome of toxic invasive species Heracleum sosnowskyi carries increased number of genes despite the absence of recent whole-genome duplications.</title>
        <authorList>
            <person name="Schelkunov M."/>
            <person name="Shtratnikova V."/>
            <person name="Makarenko M."/>
            <person name="Klepikova A."/>
            <person name="Omelchenko D."/>
            <person name="Novikova G."/>
            <person name="Obukhova E."/>
            <person name="Bogdanov V."/>
            <person name="Penin A."/>
            <person name="Logacheva M."/>
        </authorList>
    </citation>
    <scope>NUCLEOTIDE SEQUENCE</scope>
    <source>
        <strain evidence="2">Hsosn_3</strain>
        <tissue evidence="2">Leaf</tissue>
    </source>
</reference>
<dbReference type="Gene3D" id="3.40.50.300">
    <property type="entry name" value="P-loop containing nucleotide triphosphate hydrolases"/>
    <property type="match status" value="1"/>
</dbReference>
<accession>A0AAD8IFP0</accession>
<dbReference type="EMBL" id="JAUIZM010000005">
    <property type="protein sequence ID" value="KAK1384116.1"/>
    <property type="molecule type" value="Genomic_DNA"/>
</dbReference>
<sequence length="104" mass="12227">MIHRWITFSQFYHKRDLLLRILRYVVDVTDDVCKKNNDILANVWYSALVGQRYIIVVDGIWSSEAYDDFKTCFPDESNGSKILLTTRLKDIVVHAQSEARRGKF</sequence>
<feature type="domain" description="NB-ARC" evidence="1">
    <location>
        <begin position="3"/>
        <end position="96"/>
    </location>
</feature>
<evidence type="ECO:0000313" key="3">
    <source>
        <dbReference type="Proteomes" id="UP001237642"/>
    </source>
</evidence>
<protein>
    <recommendedName>
        <fullName evidence="1">NB-ARC domain-containing protein</fullName>
    </recommendedName>
</protein>
<dbReference type="AlphaFoldDB" id="A0AAD8IFP0"/>
<gene>
    <name evidence="2" type="ORF">POM88_021851</name>
</gene>
<comment type="caution">
    <text evidence="2">The sequence shown here is derived from an EMBL/GenBank/DDBJ whole genome shotgun (WGS) entry which is preliminary data.</text>
</comment>
<evidence type="ECO:0000313" key="2">
    <source>
        <dbReference type="EMBL" id="KAK1384116.1"/>
    </source>
</evidence>
<reference evidence="2" key="2">
    <citation type="submission" date="2023-05" db="EMBL/GenBank/DDBJ databases">
        <authorList>
            <person name="Schelkunov M.I."/>
        </authorList>
    </citation>
    <scope>NUCLEOTIDE SEQUENCE</scope>
    <source>
        <strain evidence="2">Hsosn_3</strain>
        <tissue evidence="2">Leaf</tissue>
    </source>
</reference>
<dbReference type="InterPro" id="IPR002182">
    <property type="entry name" value="NB-ARC"/>
</dbReference>